<evidence type="ECO:0000256" key="4">
    <source>
        <dbReference type="SAM" id="MobiDB-lite"/>
    </source>
</evidence>
<dbReference type="EMBL" id="ML977310">
    <property type="protein sequence ID" value="KAF2122495.1"/>
    <property type="molecule type" value="Genomic_DNA"/>
</dbReference>
<keyword evidence="7" id="KW-1185">Reference proteome</keyword>
<name>A0A6A5ZTT9_9PLEO</name>
<keyword evidence="1" id="KW-0479">Metal-binding</keyword>
<dbReference type="InterPro" id="IPR007529">
    <property type="entry name" value="Znf_HIT"/>
</dbReference>
<sequence length="250" mass="27068">MPHVEVLPNSASVSAPGWTYVVDRGYDPSKVAINPKDRKRAAARAGGARTDNELSARQQTAIARRIAELSRDNDPKQSIPIPGKIGVPKTQNARRIIQYQRQIKHWLDDEEAQLAQQQAAPEPRRAAQARRVSTMISMPATPSEATPAPTVAPYTQSQSTASSQIDPLLSIESLMPPPLDKAEIDALLAAPPLSYAASHAAPPAPGGPPQRHFCDNCGYWGVIKCLKCGTRVCGLECKDAHEATRCLKWA</sequence>
<evidence type="ECO:0000313" key="6">
    <source>
        <dbReference type="EMBL" id="KAF2122495.1"/>
    </source>
</evidence>
<dbReference type="CDD" id="cd21437">
    <property type="entry name" value="zf-HIT_ZNHIT1_like"/>
    <property type="match status" value="1"/>
</dbReference>
<gene>
    <name evidence="6" type="ORF">BDV96DRAFT_482167</name>
</gene>
<dbReference type="InterPro" id="IPR039723">
    <property type="entry name" value="Vps71/ZNHIT1"/>
</dbReference>
<evidence type="ECO:0000256" key="3">
    <source>
        <dbReference type="ARBA" id="ARBA00022833"/>
    </source>
</evidence>
<accession>A0A6A5ZTT9</accession>
<dbReference type="PANTHER" id="PTHR13093">
    <property type="entry name" value="ZINC FINGER HIT DOMAIN CONTAINING PROTEIN 1"/>
    <property type="match status" value="1"/>
</dbReference>
<dbReference type="AlphaFoldDB" id="A0A6A5ZTT9"/>
<protein>
    <recommendedName>
        <fullName evidence="5">HIT-type domain-containing protein</fullName>
    </recommendedName>
</protein>
<dbReference type="Proteomes" id="UP000799770">
    <property type="component" value="Unassembled WGS sequence"/>
</dbReference>
<evidence type="ECO:0000256" key="2">
    <source>
        <dbReference type="ARBA" id="ARBA00022771"/>
    </source>
</evidence>
<dbReference type="GO" id="GO:0008270">
    <property type="term" value="F:zinc ion binding"/>
    <property type="evidence" value="ECO:0007669"/>
    <property type="project" value="UniProtKB-KW"/>
</dbReference>
<organism evidence="6 7">
    <name type="scientific">Lophiotrema nucula</name>
    <dbReference type="NCBI Taxonomy" id="690887"/>
    <lineage>
        <taxon>Eukaryota</taxon>
        <taxon>Fungi</taxon>
        <taxon>Dikarya</taxon>
        <taxon>Ascomycota</taxon>
        <taxon>Pezizomycotina</taxon>
        <taxon>Dothideomycetes</taxon>
        <taxon>Pleosporomycetidae</taxon>
        <taxon>Pleosporales</taxon>
        <taxon>Lophiotremataceae</taxon>
        <taxon>Lophiotrema</taxon>
    </lineage>
</organism>
<keyword evidence="3" id="KW-0862">Zinc</keyword>
<dbReference type="GO" id="GO:0005634">
    <property type="term" value="C:nucleus"/>
    <property type="evidence" value="ECO:0007669"/>
    <property type="project" value="UniProtKB-ARBA"/>
</dbReference>
<feature type="region of interest" description="Disordered" evidence="4">
    <location>
        <begin position="139"/>
        <end position="159"/>
    </location>
</feature>
<feature type="compositionally biased region" description="Low complexity" evidence="4">
    <location>
        <begin position="139"/>
        <end position="153"/>
    </location>
</feature>
<feature type="domain" description="HIT-type" evidence="5">
    <location>
        <begin position="210"/>
        <end position="238"/>
    </location>
</feature>
<proteinExistence type="predicted"/>
<keyword evidence="2" id="KW-0863">Zinc-finger</keyword>
<evidence type="ECO:0000256" key="1">
    <source>
        <dbReference type="ARBA" id="ARBA00022723"/>
    </source>
</evidence>
<dbReference type="Pfam" id="PF04438">
    <property type="entry name" value="zf-HIT"/>
    <property type="match status" value="1"/>
</dbReference>
<evidence type="ECO:0000259" key="5">
    <source>
        <dbReference type="Pfam" id="PF04438"/>
    </source>
</evidence>
<evidence type="ECO:0000313" key="7">
    <source>
        <dbReference type="Proteomes" id="UP000799770"/>
    </source>
</evidence>
<reference evidence="6" key="1">
    <citation type="journal article" date="2020" name="Stud. Mycol.">
        <title>101 Dothideomycetes genomes: a test case for predicting lifestyles and emergence of pathogens.</title>
        <authorList>
            <person name="Haridas S."/>
            <person name="Albert R."/>
            <person name="Binder M."/>
            <person name="Bloem J."/>
            <person name="Labutti K."/>
            <person name="Salamov A."/>
            <person name="Andreopoulos B."/>
            <person name="Baker S."/>
            <person name="Barry K."/>
            <person name="Bills G."/>
            <person name="Bluhm B."/>
            <person name="Cannon C."/>
            <person name="Castanera R."/>
            <person name="Culley D."/>
            <person name="Daum C."/>
            <person name="Ezra D."/>
            <person name="Gonzalez J."/>
            <person name="Henrissat B."/>
            <person name="Kuo A."/>
            <person name="Liang C."/>
            <person name="Lipzen A."/>
            <person name="Lutzoni F."/>
            <person name="Magnuson J."/>
            <person name="Mondo S."/>
            <person name="Nolan M."/>
            <person name="Ohm R."/>
            <person name="Pangilinan J."/>
            <person name="Park H.-J."/>
            <person name="Ramirez L."/>
            <person name="Alfaro M."/>
            <person name="Sun H."/>
            <person name="Tritt A."/>
            <person name="Yoshinaga Y."/>
            <person name="Zwiers L.-H."/>
            <person name="Turgeon B."/>
            <person name="Goodwin S."/>
            <person name="Spatafora J."/>
            <person name="Crous P."/>
            <person name="Grigoriev I."/>
        </authorList>
    </citation>
    <scope>NUCLEOTIDE SEQUENCE</scope>
    <source>
        <strain evidence="6">CBS 627.86</strain>
    </source>
</reference>
<dbReference type="GO" id="GO:0006338">
    <property type="term" value="P:chromatin remodeling"/>
    <property type="evidence" value="ECO:0007669"/>
    <property type="project" value="InterPro"/>
</dbReference>
<dbReference type="OrthoDB" id="74807at2759"/>